<reference evidence="2" key="1">
    <citation type="submission" date="2016-01" db="EMBL/GenBank/DDBJ databases">
        <title>Reference transcriptome for the parasite Schistocephalus solidus: insights into the molecular evolution of parasitism.</title>
        <authorList>
            <person name="Hebert F.O."/>
            <person name="Grambauer S."/>
            <person name="Barber I."/>
            <person name="Landry C.R."/>
            <person name="Aubin-Horth N."/>
        </authorList>
    </citation>
    <scope>NUCLEOTIDE SEQUENCE</scope>
</reference>
<feature type="non-terminal residue" evidence="2">
    <location>
        <position position="1"/>
    </location>
</feature>
<dbReference type="EMBL" id="GEEE01013613">
    <property type="protein sequence ID" value="JAP49612.1"/>
    <property type="molecule type" value="Transcribed_RNA"/>
</dbReference>
<proteinExistence type="predicted"/>
<name>A0A0X3PMN9_SCHSO</name>
<evidence type="ECO:0000313" key="2">
    <source>
        <dbReference type="EMBL" id="JAP49612.1"/>
    </source>
</evidence>
<protein>
    <submittedName>
        <fullName evidence="2">Uncharacterized protein</fullName>
    </submittedName>
</protein>
<dbReference type="AlphaFoldDB" id="A0A0X3PMN9"/>
<feature type="region of interest" description="Disordered" evidence="1">
    <location>
        <begin position="195"/>
        <end position="221"/>
    </location>
</feature>
<gene>
    <name evidence="2" type="ORF">TR167418</name>
</gene>
<evidence type="ECO:0000256" key="1">
    <source>
        <dbReference type="SAM" id="MobiDB-lite"/>
    </source>
</evidence>
<feature type="compositionally biased region" description="Polar residues" evidence="1">
    <location>
        <begin position="205"/>
        <end position="215"/>
    </location>
</feature>
<sequence length="998" mass="112062">WQWHFNLMMALKPEPEDALARQHRAWNQMLKEEEKASMGRWNPVIGEELVNLANFIGSEKDVRQPPECNLSHRKCLTTFANDTAMHRKSDNKFPSAAEAEATKMATGAPKGGSISNKNVSIGSFKISGPTATSRAVDEKRVAVECAESRLQYEVVYHQTLEETRKRTIAHEKKLMKDWEMELRTYKEIVRRAREHHAHLRKQRETGNSLKTSTEGQPAFTPSRRASLLSNRAVDKLLTPEERLALLSNLFTSIVCDPFGLEIGVHRIPVSSGGLAYLWKKVKEQLEDLHSRDSYVPAPITKNTSGRRARRAKPVELWLVSSRFEVKPELLAVEPIQRYLRISSDFKMRTRVDAMVETGSVGSGDSSKKTRTQSSKFRFSAAVGQKMTKQNVSARASSTSTDDFADIFDEGQMFLPPSRRRGVSITEALVKNLLLDEVQSRDPDVILSGKIERQRRQFRLPTATIMINNAAGKFVPESPIPLHRLTREVIKKIPVDHSNDSDYESPDLSDGGVDSDAVEAITEATLINAPGLDTVLLRKCHTNLPPHREVIPCVAGVNDLPSVQEQRKARNKEARFTLAPRSKKLRVNYQKYMMQTVVPVTVGAPPKESSSETSLSELSGASFIERLNSDLPSESVTRSEIFSDFLKQTNNSSVVAAAAAAPIVLKRQSRVMRRSTFRCSSAALGLSELEGLPRLRKPITDQTQKVTGMGPVTSLLFLPQPKDQAKNVLKAVGQLLEKDEPCLLSLMSKIALSALPNEAWQQERDEELVGMALSQLAVDLLAYRHVAGHCIRFKMLAVLETSKRNPVLHNQLCHLAAQHGNWLDQLLRSCNSTFVSCRLEAAITLIAVVSNHKLMKAIGNIGSPPLLYDIMATLIRAADTFDDSFPAFFVVMAFILHCHQKQVLLRCVLDRGPQVRSLSITRHWPRLIAFMYTYWDHLRVVEFKISEHRLLNILDSAWQNPLSRTAAKEAMKAIRRYTERRPQLATIWPAMDVTIPTKI</sequence>
<organism evidence="2">
    <name type="scientific">Schistocephalus solidus</name>
    <name type="common">Tapeworm</name>
    <dbReference type="NCBI Taxonomy" id="70667"/>
    <lineage>
        <taxon>Eukaryota</taxon>
        <taxon>Metazoa</taxon>
        <taxon>Spiralia</taxon>
        <taxon>Lophotrochozoa</taxon>
        <taxon>Platyhelminthes</taxon>
        <taxon>Cestoda</taxon>
        <taxon>Eucestoda</taxon>
        <taxon>Diphyllobothriidea</taxon>
        <taxon>Diphyllobothriidae</taxon>
        <taxon>Schistocephalus</taxon>
    </lineage>
</organism>
<accession>A0A0X3PMN9</accession>